<dbReference type="Proteomes" id="UP001644719">
    <property type="component" value="Unassembled WGS sequence"/>
</dbReference>
<keyword evidence="2" id="KW-1185">Reference proteome</keyword>
<gene>
    <name evidence="1" type="ORF">G5B17_12365</name>
</gene>
<comment type="caution">
    <text evidence="1">The sequence shown here is derived from an EMBL/GenBank/DDBJ whole genome shotgun (WGS) entry which is preliminary data.</text>
</comment>
<evidence type="ECO:0000313" key="2">
    <source>
        <dbReference type="Proteomes" id="UP001644719"/>
    </source>
</evidence>
<evidence type="ECO:0000313" key="1">
    <source>
        <dbReference type="EMBL" id="NSG86181.1"/>
    </source>
</evidence>
<dbReference type="EMBL" id="JAAITS010000034">
    <property type="protein sequence ID" value="NSG86181.1"/>
    <property type="molecule type" value="Genomic_DNA"/>
</dbReference>
<name>A0ABX2H8C8_9FIRM</name>
<proteinExistence type="predicted"/>
<reference evidence="1 2" key="1">
    <citation type="journal article" date="2020" name="Cell Host Microbe">
        <title>Functional and Genomic Variation between Human-Derived Isolates of Lachnospiraceae Reveals Inter- and Intra-Species Diversity.</title>
        <authorList>
            <person name="Sorbara M.T."/>
            <person name="Littmann E.R."/>
            <person name="Fontana E."/>
            <person name="Moody T.U."/>
            <person name="Kohout C.E."/>
            <person name="Gjonbalaj M."/>
            <person name="Eaton V."/>
            <person name="Seok R."/>
            <person name="Leiner I.M."/>
            <person name="Pamer E.G."/>
        </authorList>
    </citation>
    <scope>NUCLEOTIDE SEQUENCE [LARGE SCALE GENOMIC DNA]</scope>
    <source>
        <strain evidence="1 2">MSK.17.74</strain>
    </source>
</reference>
<sequence>MGRKDIITKEYMEDTEVFADVFNHMIYKGEKVIDPKNLKELDTANVIIPYGADGAEVPYQKYRDVFKILCAMEDENAVYLLLGVENQSNVHYAMPVKNMVYDSLEYAAQVQKVETSHKKARKEKDPKEKKPDSAEFLSGFYREDRLLPIITVVVYFGADSWDAPRSLHEMLIVQDESILSLVPDYRINLIAPGEMSEEELELFTSNFREVMQFIKYSKDTEKLSQLVEENTAFETMDRKAVRVMEEMTGMKIEKEVEEEKVNVCKAIQGIEEKGRIAGLAEGRAAGLAEGKEALEREQKLTKFLLCDNRIDDLKRALDDSAFRQKLLEEYGID</sequence>
<organism evidence="1 2">
    <name type="scientific">Blautia faecis</name>
    <dbReference type="NCBI Taxonomy" id="871665"/>
    <lineage>
        <taxon>Bacteria</taxon>
        <taxon>Bacillati</taxon>
        <taxon>Bacillota</taxon>
        <taxon>Clostridia</taxon>
        <taxon>Lachnospirales</taxon>
        <taxon>Lachnospiraceae</taxon>
        <taxon>Blautia</taxon>
    </lineage>
</organism>
<dbReference type="RefSeq" id="WP_173769975.1">
    <property type="nucleotide sequence ID" value="NZ_JAAITS010000034.1"/>
</dbReference>
<protein>
    <submittedName>
        <fullName evidence="1">Rpn family recombination-promoting nuclease/putative transposase</fullName>
    </submittedName>
</protein>
<accession>A0ABX2H8C8</accession>